<dbReference type="RefSeq" id="WP_039630628.1">
    <property type="nucleotide sequence ID" value="NZ_AYSO01000013.1"/>
</dbReference>
<dbReference type="EMBL" id="AYSO01000013">
    <property type="protein sequence ID" value="KIE47774.1"/>
    <property type="molecule type" value="Genomic_DNA"/>
</dbReference>
<gene>
    <name evidence="1" type="ORF">U732_3489</name>
</gene>
<accession>A0A0C1U4T0</accession>
<keyword evidence="2" id="KW-1185">Reference proteome</keyword>
<comment type="caution">
    <text evidence="1">The sequence shown here is derived from an EMBL/GenBank/DDBJ whole genome shotgun (WGS) entry which is preliminary data.</text>
</comment>
<organism evidence="1 2">
    <name type="scientific">Clostridium argentinense CDC 2741</name>
    <dbReference type="NCBI Taxonomy" id="1418104"/>
    <lineage>
        <taxon>Bacteria</taxon>
        <taxon>Bacillati</taxon>
        <taxon>Bacillota</taxon>
        <taxon>Clostridia</taxon>
        <taxon>Eubacteriales</taxon>
        <taxon>Clostridiaceae</taxon>
        <taxon>Clostridium</taxon>
    </lineage>
</organism>
<protein>
    <recommendedName>
        <fullName evidence="3">DUF1573 domain-containing protein</fullName>
    </recommendedName>
</protein>
<evidence type="ECO:0000313" key="2">
    <source>
        <dbReference type="Proteomes" id="UP000031366"/>
    </source>
</evidence>
<dbReference type="STRING" id="29341.RSJ17_03505"/>
<proteinExistence type="predicted"/>
<dbReference type="OrthoDB" id="2988649at2"/>
<sequence>MKDLIFDEFQNSVDECLLRHKSILDIMSKLQESEARVNRALIKSVTSCGCLKVEAEKQHIPHNIDNLDLEDLDHCFDTHLKGNICNSCREILEKELGNHFFYIASVCNSLDLNLYDIFLKEYKNINALGKYTLK</sequence>
<name>A0A0C1U4T0_9CLOT</name>
<dbReference type="Proteomes" id="UP000031366">
    <property type="component" value="Unassembled WGS sequence"/>
</dbReference>
<evidence type="ECO:0000313" key="1">
    <source>
        <dbReference type="EMBL" id="KIE47774.1"/>
    </source>
</evidence>
<dbReference type="AlphaFoldDB" id="A0A0C1U4T0"/>
<evidence type="ECO:0008006" key="3">
    <source>
        <dbReference type="Google" id="ProtNLM"/>
    </source>
</evidence>
<reference evidence="1 2" key="1">
    <citation type="journal article" date="2015" name="Infect. Genet. Evol.">
        <title>Genomic sequences of six botulinum neurotoxin-producing strains representing three clostridial species illustrate the mobility and diversity of botulinum neurotoxin genes.</title>
        <authorList>
            <person name="Smith T.J."/>
            <person name="Hill K.K."/>
            <person name="Xie G."/>
            <person name="Foley B.T."/>
            <person name="Williamson C.H."/>
            <person name="Foster J.T."/>
            <person name="Johnson S.L."/>
            <person name="Chertkov O."/>
            <person name="Teshima H."/>
            <person name="Gibbons H.S."/>
            <person name="Johnsky L.A."/>
            <person name="Karavis M.A."/>
            <person name="Smith L.A."/>
        </authorList>
    </citation>
    <scope>NUCLEOTIDE SEQUENCE [LARGE SCALE GENOMIC DNA]</scope>
    <source>
        <strain evidence="1 2">CDC 2741</strain>
    </source>
</reference>